<keyword evidence="1" id="KW-0134">Cell wall</keyword>
<dbReference type="SMART" id="SM00089">
    <property type="entry name" value="PKD"/>
    <property type="match status" value="4"/>
</dbReference>
<protein>
    <submittedName>
        <fullName evidence="9">InlB B-repeat-containing protein</fullName>
    </submittedName>
</protein>
<dbReference type="SUPFAM" id="SSF49299">
    <property type="entry name" value="PKD domain"/>
    <property type="match status" value="2"/>
</dbReference>
<evidence type="ECO:0000313" key="10">
    <source>
        <dbReference type="Proteomes" id="UP001323411"/>
    </source>
</evidence>
<dbReference type="EMBL" id="CP138854">
    <property type="protein sequence ID" value="WPJ88705.1"/>
    <property type="molecule type" value="Genomic_DNA"/>
</dbReference>
<keyword evidence="6" id="KW-0812">Transmembrane</keyword>
<evidence type="ECO:0000256" key="7">
    <source>
        <dbReference type="SAM" id="SignalP"/>
    </source>
</evidence>
<keyword evidence="6" id="KW-1133">Transmembrane helix</keyword>
<evidence type="ECO:0000256" key="5">
    <source>
        <dbReference type="SAM" id="MobiDB-lite"/>
    </source>
</evidence>
<dbReference type="PROSITE" id="PS50847">
    <property type="entry name" value="GRAM_POS_ANCHORING"/>
    <property type="match status" value="1"/>
</dbReference>
<evidence type="ECO:0000256" key="6">
    <source>
        <dbReference type="SAM" id="Phobius"/>
    </source>
</evidence>
<evidence type="ECO:0000313" key="9">
    <source>
        <dbReference type="EMBL" id="WPJ88705.1"/>
    </source>
</evidence>
<dbReference type="RefSeq" id="WP_274755797.1">
    <property type="nucleotide sequence ID" value="NZ_CP138854.1"/>
</dbReference>
<keyword evidence="2" id="KW-0964">Secreted</keyword>
<dbReference type="Proteomes" id="UP001323411">
    <property type="component" value="Chromosome"/>
</dbReference>
<evidence type="ECO:0000256" key="2">
    <source>
        <dbReference type="ARBA" id="ARBA00022525"/>
    </source>
</evidence>
<keyword evidence="10" id="KW-1185">Reference proteome</keyword>
<dbReference type="InterPro" id="IPR035986">
    <property type="entry name" value="PKD_dom_sf"/>
</dbReference>
<sequence>MLTRTVSRFLAIIAAVAMVVVGHPLRAEAAPQATYEFSYNISWDSVQKFDIAAYNPENPAEKVVFPTDPARSYRSTTYPAGWKLSGEIVMKPTRVLIGTSGAFELGSDLTESVTGIGKDAVVTYTLKDYTPTGRIYLGTNVTFFNYATYHLNGGTWSGEIPTDHLAQRPGSYHQMFITPHGTVQKPADPTREGYTFIGWSGSSSLIGDPATGSETKYFTAENPYQFDEIDGNQVVGKRRGGIVRLTAEWAKLPTLEVKNIEIWENDPFDPQSMIVSAKDYKNRDLTDPASGGSVTHTGNYDATTYGTYPIEFTATDEHGGTVTKTANLIVKKRWTPLVPAPTLELKDVEIKAGDPFTPQDMVVSTAGGEAVPSPDNVYDPNTPGTYTLTFTVTNEQGAKVTKTATLTVKQPLVELVPAPTLELKDVKIIVGDPFTPQDMVVSTAGGEAVPRPDNVYDVNKPGKYPLSFTVTNEQGAKVTKTATLTVVQRWTAIIPAPQLVVKNVEIKAGDPFDPKDMIVSSNGTVVPSPDNVYDPNTPGTYTLTFSVTNEQGITTTKTATLTVKQPLVELVPAPTLELKDVKIIVGDPFDPKDMIVASNGNVVASPSNTFDTATPGTYELSFSVTNAQGVTTTKTATLTVVGRWVTIEEVPTLTLKNVEITVGDPFDPKDMVISASGEVVANPGNVYDANKPGTYTLSFTVTNDKGAKVTKTATLTVKAKAAQPGTPSQPGTVTDPAKIGEPGQAGEAKKPGKVTKQPAKVTKPGRSLAHTGSEAALPFALGSAFLLAGAALVATRRKKA</sequence>
<dbReference type="InterPro" id="IPR013783">
    <property type="entry name" value="Ig-like_fold"/>
</dbReference>
<name>A0ABZ0RB91_9ACTO</name>
<organism evidence="9 10">
    <name type="scientific">Schaalia turicensis</name>
    <dbReference type="NCBI Taxonomy" id="131111"/>
    <lineage>
        <taxon>Bacteria</taxon>
        <taxon>Bacillati</taxon>
        <taxon>Actinomycetota</taxon>
        <taxon>Actinomycetes</taxon>
        <taxon>Actinomycetales</taxon>
        <taxon>Actinomycetaceae</taxon>
        <taxon>Schaalia</taxon>
    </lineage>
</organism>
<evidence type="ECO:0000256" key="1">
    <source>
        <dbReference type="ARBA" id="ARBA00022512"/>
    </source>
</evidence>
<keyword evidence="6" id="KW-0472">Membrane</keyword>
<dbReference type="InterPro" id="IPR019931">
    <property type="entry name" value="LPXTG_anchor"/>
</dbReference>
<keyword evidence="3 7" id="KW-0732">Signal</keyword>
<feature type="chain" id="PRO_5047510626" evidence="7">
    <location>
        <begin position="30"/>
        <end position="800"/>
    </location>
</feature>
<evidence type="ECO:0000256" key="4">
    <source>
        <dbReference type="ARBA" id="ARBA00023088"/>
    </source>
</evidence>
<feature type="region of interest" description="Disordered" evidence="5">
    <location>
        <begin position="720"/>
        <end position="767"/>
    </location>
</feature>
<accession>A0ABZ0RB91</accession>
<dbReference type="InterPro" id="IPR042229">
    <property type="entry name" value="Listeria/Bacterioides_rpt_sf"/>
</dbReference>
<feature type="transmembrane region" description="Helical" evidence="6">
    <location>
        <begin position="775"/>
        <end position="794"/>
    </location>
</feature>
<feature type="signal peptide" evidence="7">
    <location>
        <begin position="1"/>
        <end position="29"/>
    </location>
</feature>
<gene>
    <name evidence="9" type="ORF">R0V15_07515</name>
</gene>
<reference evidence="9 10" key="1">
    <citation type="submission" date="2023-10" db="EMBL/GenBank/DDBJ databases">
        <authorList>
            <person name="Choi B."/>
        </authorList>
    </citation>
    <scope>NUCLEOTIDE SEQUENCE [LARGE SCALE GENOMIC DNA]</scope>
    <source>
        <strain evidence="9 10">UMB5448B</strain>
    </source>
</reference>
<keyword evidence="4" id="KW-0572">Peptidoglycan-anchor</keyword>
<dbReference type="NCBIfam" id="TIGR01167">
    <property type="entry name" value="LPXTG_anchor"/>
    <property type="match status" value="1"/>
</dbReference>
<dbReference type="Gene3D" id="2.60.40.10">
    <property type="entry name" value="Immunoglobulins"/>
    <property type="match status" value="6"/>
</dbReference>
<evidence type="ECO:0000259" key="8">
    <source>
        <dbReference type="PROSITE" id="PS50847"/>
    </source>
</evidence>
<proteinExistence type="predicted"/>
<dbReference type="Gene3D" id="2.60.40.4270">
    <property type="entry name" value="Listeria-Bacteroides repeat domain"/>
    <property type="match status" value="1"/>
</dbReference>
<evidence type="ECO:0000256" key="3">
    <source>
        <dbReference type="ARBA" id="ARBA00022729"/>
    </source>
</evidence>
<dbReference type="InterPro" id="IPR022409">
    <property type="entry name" value="PKD/Chitinase_dom"/>
</dbReference>
<feature type="domain" description="Gram-positive cocci surface proteins LPxTG" evidence="8">
    <location>
        <begin position="768"/>
        <end position="800"/>
    </location>
</feature>